<evidence type="ECO:0000313" key="11">
    <source>
        <dbReference type="Proteomes" id="UP000244225"/>
    </source>
</evidence>
<organism evidence="10 11">
    <name type="scientific">Pontibacter mucosus</name>
    <dbReference type="NCBI Taxonomy" id="1649266"/>
    <lineage>
        <taxon>Bacteria</taxon>
        <taxon>Pseudomonadati</taxon>
        <taxon>Bacteroidota</taxon>
        <taxon>Cytophagia</taxon>
        <taxon>Cytophagales</taxon>
        <taxon>Hymenobacteraceae</taxon>
        <taxon>Pontibacter</taxon>
    </lineage>
</organism>
<reference evidence="10 11" key="1">
    <citation type="submission" date="2018-04" db="EMBL/GenBank/DDBJ databases">
        <title>Genomic Encyclopedia of Archaeal and Bacterial Type Strains, Phase II (KMG-II): from individual species to whole genera.</title>
        <authorList>
            <person name="Goeker M."/>
        </authorList>
    </citation>
    <scope>NUCLEOTIDE SEQUENCE [LARGE SCALE GENOMIC DNA]</scope>
    <source>
        <strain evidence="10 11">DSM 100162</strain>
    </source>
</reference>
<keyword evidence="5" id="KW-0804">Transcription</keyword>
<dbReference type="PROSITE" id="PS50045">
    <property type="entry name" value="SIGMA54_INTERACT_4"/>
    <property type="match status" value="1"/>
</dbReference>
<keyword evidence="2" id="KW-0067">ATP-binding</keyword>
<dbReference type="Gene3D" id="1.10.10.60">
    <property type="entry name" value="Homeodomain-like"/>
    <property type="match status" value="1"/>
</dbReference>
<dbReference type="CDD" id="cd00156">
    <property type="entry name" value="REC"/>
    <property type="match status" value="1"/>
</dbReference>
<comment type="caution">
    <text evidence="10">The sequence shown here is derived from an EMBL/GenBank/DDBJ whole genome shotgun (WGS) entry which is preliminary data.</text>
</comment>
<name>A0A2T5YT78_9BACT</name>
<dbReference type="GO" id="GO:0006355">
    <property type="term" value="P:regulation of DNA-templated transcription"/>
    <property type="evidence" value="ECO:0007669"/>
    <property type="project" value="InterPro"/>
</dbReference>
<dbReference type="PANTHER" id="PTHR32071">
    <property type="entry name" value="TRANSCRIPTIONAL REGULATORY PROTEIN"/>
    <property type="match status" value="1"/>
</dbReference>
<protein>
    <submittedName>
        <fullName evidence="10">Two-component system response regulator HydG</fullName>
    </submittedName>
</protein>
<dbReference type="AlphaFoldDB" id="A0A2T5YT78"/>
<dbReference type="CDD" id="cd00009">
    <property type="entry name" value="AAA"/>
    <property type="match status" value="1"/>
</dbReference>
<dbReference type="PROSITE" id="PS00675">
    <property type="entry name" value="SIGMA54_INTERACT_1"/>
    <property type="match status" value="1"/>
</dbReference>
<dbReference type="SUPFAM" id="SSF52172">
    <property type="entry name" value="CheY-like"/>
    <property type="match status" value="1"/>
</dbReference>
<dbReference type="EMBL" id="QBKI01000001">
    <property type="protein sequence ID" value="PTX22532.1"/>
    <property type="molecule type" value="Genomic_DNA"/>
</dbReference>
<dbReference type="GO" id="GO:0000160">
    <property type="term" value="P:phosphorelay signal transduction system"/>
    <property type="evidence" value="ECO:0007669"/>
    <property type="project" value="InterPro"/>
</dbReference>
<dbReference type="InterPro" id="IPR025943">
    <property type="entry name" value="Sigma_54_int_dom_ATP-bd_2"/>
</dbReference>
<dbReference type="PROSITE" id="PS00688">
    <property type="entry name" value="SIGMA54_INTERACT_3"/>
    <property type="match status" value="1"/>
</dbReference>
<keyword evidence="3" id="KW-0805">Transcription regulation</keyword>
<gene>
    <name evidence="10" type="ORF">C8N40_101358</name>
</gene>
<dbReference type="InterPro" id="IPR025662">
    <property type="entry name" value="Sigma_54_int_dom_ATP-bd_1"/>
</dbReference>
<dbReference type="Pfam" id="PF00072">
    <property type="entry name" value="Response_reg"/>
    <property type="match status" value="1"/>
</dbReference>
<dbReference type="GO" id="GO:0043565">
    <property type="term" value="F:sequence-specific DNA binding"/>
    <property type="evidence" value="ECO:0007669"/>
    <property type="project" value="InterPro"/>
</dbReference>
<dbReference type="PROSITE" id="PS00676">
    <property type="entry name" value="SIGMA54_INTERACT_2"/>
    <property type="match status" value="1"/>
</dbReference>
<keyword evidence="4" id="KW-0238">DNA-binding</keyword>
<dbReference type="Pfam" id="PF00158">
    <property type="entry name" value="Sigma54_activat"/>
    <property type="match status" value="1"/>
</dbReference>
<evidence type="ECO:0000256" key="6">
    <source>
        <dbReference type="PROSITE-ProRule" id="PRU00169"/>
    </source>
</evidence>
<evidence type="ECO:0000259" key="8">
    <source>
        <dbReference type="PROSITE" id="PS50045"/>
    </source>
</evidence>
<dbReference type="SMART" id="SM00382">
    <property type="entry name" value="AAA"/>
    <property type="match status" value="1"/>
</dbReference>
<dbReference type="RefSeq" id="WP_108210086.1">
    <property type="nucleotide sequence ID" value="NZ_QBKI01000001.1"/>
</dbReference>
<feature type="domain" description="Response regulatory" evidence="9">
    <location>
        <begin position="3"/>
        <end position="117"/>
    </location>
</feature>
<dbReference type="PRINTS" id="PR01590">
    <property type="entry name" value="HTHFIS"/>
</dbReference>
<dbReference type="Pfam" id="PF02954">
    <property type="entry name" value="HTH_8"/>
    <property type="match status" value="1"/>
</dbReference>
<dbReference type="SMART" id="SM00448">
    <property type="entry name" value="REC"/>
    <property type="match status" value="1"/>
</dbReference>
<accession>A0A2T5YT78</accession>
<keyword evidence="1" id="KW-0547">Nucleotide-binding</keyword>
<dbReference type="PROSITE" id="PS50110">
    <property type="entry name" value="RESPONSE_REGULATORY"/>
    <property type="match status" value="1"/>
</dbReference>
<dbReference type="SUPFAM" id="SSF52540">
    <property type="entry name" value="P-loop containing nucleoside triphosphate hydrolases"/>
    <property type="match status" value="1"/>
</dbReference>
<evidence type="ECO:0000256" key="3">
    <source>
        <dbReference type="ARBA" id="ARBA00023015"/>
    </source>
</evidence>
<proteinExistence type="predicted"/>
<dbReference type="GO" id="GO:0005524">
    <property type="term" value="F:ATP binding"/>
    <property type="evidence" value="ECO:0007669"/>
    <property type="project" value="UniProtKB-KW"/>
</dbReference>
<evidence type="ECO:0000256" key="5">
    <source>
        <dbReference type="ARBA" id="ARBA00023163"/>
    </source>
</evidence>
<dbReference type="Pfam" id="PF25601">
    <property type="entry name" value="AAA_lid_14"/>
    <property type="match status" value="1"/>
</dbReference>
<dbReference type="InterPro" id="IPR025944">
    <property type="entry name" value="Sigma_54_int_dom_CS"/>
</dbReference>
<evidence type="ECO:0000256" key="7">
    <source>
        <dbReference type="SAM" id="MobiDB-lite"/>
    </source>
</evidence>
<evidence type="ECO:0000259" key="9">
    <source>
        <dbReference type="PROSITE" id="PS50110"/>
    </source>
</evidence>
<feature type="region of interest" description="Disordered" evidence="7">
    <location>
        <begin position="385"/>
        <end position="406"/>
    </location>
</feature>
<dbReference type="InterPro" id="IPR003593">
    <property type="entry name" value="AAA+_ATPase"/>
</dbReference>
<dbReference type="PANTHER" id="PTHR32071:SF81">
    <property type="entry name" value="PROPIONATE CATABOLISM OPERON REGULATORY PROTEIN"/>
    <property type="match status" value="1"/>
</dbReference>
<feature type="domain" description="Sigma-54 factor interaction" evidence="8">
    <location>
        <begin position="139"/>
        <end position="368"/>
    </location>
</feature>
<dbReference type="InterPro" id="IPR027417">
    <property type="entry name" value="P-loop_NTPase"/>
</dbReference>
<dbReference type="Gene3D" id="1.10.8.60">
    <property type="match status" value="1"/>
</dbReference>
<dbReference type="InterPro" id="IPR001789">
    <property type="entry name" value="Sig_transdc_resp-reg_receiver"/>
</dbReference>
<keyword evidence="11" id="KW-1185">Reference proteome</keyword>
<evidence type="ECO:0000256" key="1">
    <source>
        <dbReference type="ARBA" id="ARBA00022741"/>
    </source>
</evidence>
<dbReference type="Proteomes" id="UP000244225">
    <property type="component" value="Unassembled WGS sequence"/>
</dbReference>
<dbReference type="InterPro" id="IPR009057">
    <property type="entry name" value="Homeodomain-like_sf"/>
</dbReference>
<dbReference type="SUPFAM" id="SSF46689">
    <property type="entry name" value="Homeodomain-like"/>
    <property type="match status" value="1"/>
</dbReference>
<dbReference type="Gene3D" id="3.40.50.2300">
    <property type="match status" value="1"/>
</dbReference>
<dbReference type="InterPro" id="IPR058031">
    <property type="entry name" value="AAA_lid_NorR"/>
</dbReference>
<dbReference type="OrthoDB" id="9782110at2"/>
<dbReference type="InterPro" id="IPR011006">
    <property type="entry name" value="CheY-like_superfamily"/>
</dbReference>
<dbReference type="Gene3D" id="3.40.50.300">
    <property type="entry name" value="P-loop containing nucleotide triphosphate hydrolases"/>
    <property type="match status" value="1"/>
</dbReference>
<evidence type="ECO:0000256" key="4">
    <source>
        <dbReference type="ARBA" id="ARBA00023125"/>
    </source>
</evidence>
<sequence length="456" mass="51470">MPKILLIDDDPAFCLMLRGFLQRQQYEVVTAFTANDGLRQLKGQNFDLILTDFRLPDKDGLELLTQIRVLTQEVPVILMTTYADIRTAVRAIKMGAYEYITKPINPDETLLVIKNALTKKTEPKQEEVAAAPAGSFKFVRGQSEQAEKIEEFITLVAPTNLSVIIEGESGTGKEYVARMIHQQSKRHNKPFIAIDCGALSKELAGSELFGYVKGAFTGALKDKEGQFEAAEGGTLFLDEIGNLPYEVQVKLLRALQERKVRKLGSTTDQDVDVRVLAATNEDLVQAVSNGQFREDLYHRLNEFKINIPALRERDGDVVLFANHFLQQANHELEKQVQGFDMAAEEALLKYNWPGNLRELKNVVKRAVLLAKSDFVTLRELPGEIVNHTPAPQPSASYTSPADPMETDLKSINERNEREMIMAMLERVKYNKSKAARLLNIDRKTLYNKLKLYNIEI</sequence>
<dbReference type="InterPro" id="IPR002197">
    <property type="entry name" value="HTH_Fis"/>
</dbReference>
<keyword evidence="6" id="KW-0597">Phosphoprotein</keyword>
<evidence type="ECO:0000313" key="10">
    <source>
        <dbReference type="EMBL" id="PTX22532.1"/>
    </source>
</evidence>
<evidence type="ECO:0000256" key="2">
    <source>
        <dbReference type="ARBA" id="ARBA00022840"/>
    </source>
</evidence>
<dbReference type="InterPro" id="IPR002078">
    <property type="entry name" value="Sigma_54_int"/>
</dbReference>
<feature type="modified residue" description="4-aspartylphosphate" evidence="6">
    <location>
        <position position="52"/>
    </location>
</feature>
<dbReference type="FunFam" id="3.40.50.300:FF:000006">
    <property type="entry name" value="DNA-binding transcriptional regulator NtrC"/>
    <property type="match status" value="1"/>
</dbReference>